<gene>
    <name evidence="3" type="ORF">GTW51_20770</name>
</gene>
<dbReference type="SUPFAM" id="SSF75304">
    <property type="entry name" value="Amidase signature (AS) enzymes"/>
    <property type="match status" value="1"/>
</dbReference>
<dbReference type="InterPro" id="IPR036928">
    <property type="entry name" value="AS_sf"/>
</dbReference>
<reference evidence="3 4" key="1">
    <citation type="submission" date="2020-01" db="EMBL/GenBank/DDBJ databases">
        <title>Genomes of bacteria type strains.</title>
        <authorList>
            <person name="Chen J."/>
            <person name="Zhu S."/>
            <person name="Chen J."/>
        </authorList>
    </citation>
    <scope>NUCLEOTIDE SEQUENCE [LARGE SCALE GENOMIC DNA]</scope>
    <source>
        <strain evidence="3 4">KCTC 52919</strain>
    </source>
</reference>
<protein>
    <submittedName>
        <fullName evidence="3">Amidase</fullName>
    </submittedName>
</protein>
<dbReference type="AlphaFoldDB" id="A0A6L9MML0"/>
<feature type="domain" description="Amidase" evidence="2">
    <location>
        <begin position="27"/>
        <end position="413"/>
    </location>
</feature>
<dbReference type="PANTHER" id="PTHR11895">
    <property type="entry name" value="TRANSAMIDASE"/>
    <property type="match status" value="1"/>
</dbReference>
<evidence type="ECO:0000259" key="2">
    <source>
        <dbReference type="Pfam" id="PF01425"/>
    </source>
</evidence>
<proteinExistence type="inferred from homology"/>
<dbReference type="InterPro" id="IPR000120">
    <property type="entry name" value="Amidase"/>
</dbReference>
<evidence type="ECO:0000313" key="4">
    <source>
        <dbReference type="Proteomes" id="UP000476332"/>
    </source>
</evidence>
<dbReference type="Gene3D" id="3.90.1300.10">
    <property type="entry name" value="Amidase signature (AS) domain"/>
    <property type="match status" value="1"/>
</dbReference>
<dbReference type="EMBL" id="JAAAMJ010000027">
    <property type="protein sequence ID" value="NDV89109.1"/>
    <property type="molecule type" value="Genomic_DNA"/>
</dbReference>
<comment type="caution">
    <text evidence="3">The sequence shown here is derived from an EMBL/GenBank/DDBJ whole genome shotgun (WGS) entry which is preliminary data.</text>
</comment>
<keyword evidence="4" id="KW-1185">Reference proteome</keyword>
<dbReference type="Proteomes" id="UP000476332">
    <property type="component" value="Unassembled WGS sequence"/>
</dbReference>
<comment type="similarity">
    <text evidence="1">Belongs to the amidase family.</text>
</comment>
<dbReference type="RefSeq" id="WP_163045963.1">
    <property type="nucleotide sequence ID" value="NZ_JAAAMJ010000027.1"/>
</dbReference>
<sequence>MHVNFLTATATEIAHAVARRDTTAEKVARAFIARVEELEPYVHAFSWYDPQDILRQADEIDRGERGGPLAGVPLGVKDVFDTRDIPTEFFSPIYAGNKPSRDAAVVARLRAMGAIVMGKTATTEFAFMHTGPTRNPHDLDRTPGSSSAGSAAGVAAGFFPLALGTQTAGSLLKPASFCGAFAYKPSFGLVSMEGIKPLAPAFDTVGWFGRSVEDLARVGRALIANLPSLPSLPRLRLALVRSRRSETSDGALRSYLEAVCGQLRAAGHIVDDLEEPVGFGSSYEDHRIVNDAQGARSLAFERELDIELLSEEAKAMIAHADEVSWEAERAAQQRLSGLRNAIEPVVAAYDGVLDLSTASVAPVGLISTGPSDLIKVWSGFGFPQVNLPVQAGPGELPFGLQLFAARYDDARLLASASSVARCIGAARVPPLPISPPLRT</sequence>
<dbReference type="Pfam" id="PF01425">
    <property type="entry name" value="Amidase"/>
    <property type="match status" value="1"/>
</dbReference>
<dbReference type="InterPro" id="IPR023631">
    <property type="entry name" value="Amidase_dom"/>
</dbReference>
<evidence type="ECO:0000256" key="1">
    <source>
        <dbReference type="ARBA" id="ARBA00009199"/>
    </source>
</evidence>
<dbReference type="GO" id="GO:0003824">
    <property type="term" value="F:catalytic activity"/>
    <property type="evidence" value="ECO:0007669"/>
    <property type="project" value="InterPro"/>
</dbReference>
<organism evidence="3 4">
    <name type="scientific">Aurantimonas aggregata</name>
    <dbReference type="NCBI Taxonomy" id="2047720"/>
    <lineage>
        <taxon>Bacteria</taxon>
        <taxon>Pseudomonadati</taxon>
        <taxon>Pseudomonadota</taxon>
        <taxon>Alphaproteobacteria</taxon>
        <taxon>Hyphomicrobiales</taxon>
        <taxon>Aurantimonadaceae</taxon>
        <taxon>Aurantimonas</taxon>
    </lineage>
</organism>
<accession>A0A6L9MML0</accession>
<dbReference type="PANTHER" id="PTHR11895:SF151">
    <property type="entry name" value="GLUTAMYL-TRNA(GLN) AMIDOTRANSFERASE SUBUNIT A"/>
    <property type="match status" value="1"/>
</dbReference>
<evidence type="ECO:0000313" key="3">
    <source>
        <dbReference type="EMBL" id="NDV89109.1"/>
    </source>
</evidence>
<name>A0A6L9MML0_9HYPH</name>